<evidence type="ECO:0000256" key="4">
    <source>
        <dbReference type="ARBA" id="ARBA00022692"/>
    </source>
</evidence>
<dbReference type="PANTHER" id="PTHR33281">
    <property type="entry name" value="UPF0187 PROTEIN YNEE"/>
    <property type="match status" value="1"/>
</dbReference>
<evidence type="ECO:0008006" key="10">
    <source>
        <dbReference type="Google" id="ProtNLM"/>
    </source>
</evidence>
<evidence type="ECO:0000256" key="7">
    <source>
        <dbReference type="ARBA" id="ARBA00023136"/>
    </source>
</evidence>
<comment type="subcellular location">
    <subcellularLocation>
        <location evidence="1">Cell membrane</location>
        <topology evidence="1">Multi-pass membrane protein</topology>
    </subcellularLocation>
</comment>
<proteinExistence type="predicted"/>
<organism evidence="9">
    <name type="scientific">Heterosigma akashiwo</name>
    <name type="common">Chromophytic alga</name>
    <name type="synonym">Heterosigma carterae</name>
    <dbReference type="NCBI Taxonomy" id="2829"/>
    <lineage>
        <taxon>Eukaryota</taxon>
        <taxon>Sar</taxon>
        <taxon>Stramenopiles</taxon>
        <taxon>Ochrophyta</taxon>
        <taxon>Raphidophyceae</taxon>
        <taxon>Chattonellales</taxon>
        <taxon>Chattonellaceae</taxon>
        <taxon>Heterosigma</taxon>
    </lineage>
</organism>
<keyword evidence="6" id="KW-0406">Ion transport</keyword>
<dbReference type="GO" id="GO:0005886">
    <property type="term" value="C:plasma membrane"/>
    <property type="evidence" value="ECO:0007669"/>
    <property type="project" value="UniProtKB-SubCell"/>
</dbReference>
<dbReference type="PANTHER" id="PTHR33281:SF19">
    <property type="entry name" value="VOLTAGE-DEPENDENT ANION CHANNEL-FORMING PROTEIN YNEE"/>
    <property type="match status" value="1"/>
</dbReference>
<evidence type="ECO:0000313" key="9">
    <source>
        <dbReference type="EMBL" id="CAE0634449.1"/>
    </source>
</evidence>
<gene>
    <name evidence="9" type="ORF">HAKA00212_LOCUS13167</name>
</gene>
<dbReference type="GO" id="GO:0005254">
    <property type="term" value="F:chloride channel activity"/>
    <property type="evidence" value="ECO:0007669"/>
    <property type="project" value="InterPro"/>
</dbReference>
<name>A0A6V2T5N7_HETAK</name>
<feature type="signal peptide" evidence="8">
    <location>
        <begin position="1"/>
        <end position="17"/>
    </location>
</feature>
<accession>A0A6V2T5N7</accession>
<evidence type="ECO:0000256" key="6">
    <source>
        <dbReference type="ARBA" id="ARBA00023065"/>
    </source>
</evidence>
<keyword evidence="5" id="KW-1133">Transmembrane helix</keyword>
<evidence type="ECO:0000256" key="5">
    <source>
        <dbReference type="ARBA" id="ARBA00022989"/>
    </source>
</evidence>
<reference evidence="9" key="1">
    <citation type="submission" date="2021-01" db="EMBL/GenBank/DDBJ databases">
        <authorList>
            <person name="Corre E."/>
            <person name="Pelletier E."/>
            <person name="Niang G."/>
            <person name="Scheremetjew M."/>
            <person name="Finn R."/>
            <person name="Kale V."/>
            <person name="Holt S."/>
            <person name="Cochrane G."/>
            <person name="Meng A."/>
            <person name="Brown T."/>
            <person name="Cohen L."/>
        </authorList>
    </citation>
    <scope>NUCLEOTIDE SEQUENCE</scope>
    <source>
        <strain evidence="9">CCMP3107</strain>
    </source>
</reference>
<keyword evidence="4" id="KW-0812">Transmembrane</keyword>
<keyword evidence="8" id="KW-0732">Signal</keyword>
<dbReference type="Pfam" id="PF25539">
    <property type="entry name" value="Bestrophin_2"/>
    <property type="match status" value="1"/>
</dbReference>
<evidence type="ECO:0000256" key="3">
    <source>
        <dbReference type="ARBA" id="ARBA00022475"/>
    </source>
</evidence>
<dbReference type="EMBL" id="HBIU01028608">
    <property type="protein sequence ID" value="CAE0634449.1"/>
    <property type="molecule type" value="Transcribed_RNA"/>
</dbReference>
<protein>
    <recommendedName>
        <fullName evidence="10">Bestrophin homolog</fullName>
    </recommendedName>
</protein>
<dbReference type="InterPro" id="IPR044669">
    <property type="entry name" value="YneE/VCCN1/2-like"/>
</dbReference>
<dbReference type="PROSITE" id="PS51257">
    <property type="entry name" value="PROKAR_LIPOPROTEIN"/>
    <property type="match status" value="1"/>
</dbReference>
<evidence type="ECO:0000256" key="8">
    <source>
        <dbReference type="SAM" id="SignalP"/>
    </source>
</evidence>
<keyword evidence="7" id="KW-0472">Membrane</keyword>
<keyword evidence="2" id="KW-0813">Transport</keyword>
<evidence type="ECO:0000256" key="1">
    <source>
        <dbReference type="ARBA" id="ARBA00004651"/>
    </source>
</evidence>
<evidence type="ECO:0000256" key="2">
    <source>
        <dbReference type="ARBA" id="ARBA00022448"/>
    </source>
</evidence>
<dbReference type="AlphaFoldDB" id="A0A6V2T5N7"/>
<feature type="chain" id="PRO_5030161007" description="Bestrophin homolog" evidence="8">
    <location>
        <begin position="18"/>
        <end position="429"/>
    </location>
</feature>
<sequence length="429" mass="47815">MLLKYLTLACAVSACAAFHIIPAPGGPNVIKSSTKQLTSNNFQKPHYSTRRSITRIGDYFPEKNNPLHSIFNPARILVRKPAPQRASRISRLEHDKVTFRTRVGGEKFLSIPQAERYTTQDWLHNLRTIPSSLLIQRIRQPLLVTMGWTCVVTAALHVFPAVPALSPKAHTFVSSALSLLLVFRTNAAYNRFWEGRQIWQKVLDCARSLARYLTLYAEELGDARRKRVANLVCAFPIVLQEHLQGGEKPHRTEYFLEAEDYLELGRASNRPLCLVNKIAKVVKGVEYSAAWTSRERLALLALVNSLSDTIGACERLVQTPVPLAYTRHTNRFLSLWVLSLPLTLAGDMGWGAVPAMGLVAWALFGIQEIGLTIEDPFRRALKLEVIADTIYADVIQTMGSRDVLPTYLSTPFFANFPAPPAAEAPATSG</sequence>
<keyword evidence="3" id="KW-1003">Cell membrane</keyword>